<gene>
    <name evidence="5" type="ORF">D1B17_00805</name>
</gene>
<keyword evidence="2" id="KW-0238">DNA-binding</keyword>
<dbReference type="GO" id="GO:0003677">
    <property type="term" value="F:DNA binding"/>
    <property type="evidence" value="ECO:0007669"/>
    <property type="project" value="UniProtKB-KW"/>
</dbReference>
<dbReference type="SUPFAM" id="SSF46785">
    <property type="entry name" value="Winged helix' DNA-binding domain"/>
    <property type="match status" value="1"/>
</dbReference>
<accession>A0A386PP57</accession>
<sequence length="231" mass="26463">MVVEILYQKVADDIKKNILSGVYELDSLIPTENDLEKKYSVSKITVRKAVEQLVAEGYLKKKSGIGTRVVSNHLFNKLSKAKSYSTIVRENDQLTKQVLEVTNVAAKDTPIAAEFGNQKIVYIKRLYSLDNKPFIIVNHYLPNVEAPKGIQDLKNQSLYKFLRDSGQEINSFKDEFSAINLNDDDKKLLAKTDNLALKRIRRGFDNKGNLIEYTESIYDSDKMPYKIEYEI</sequence>
<protein>
    <submittedName>
        <fullName evidence="5">GntR family transcriptional regulator</fullName>
    </submittedName>
</protein>
<dbReference type="InterPro" id="IPR050679">
    <property type="entry name" value="Bact_HTH_transcr_reg"/>
</dbReference>
<organism evidence="5 6">
    <name type="scientific">Companilactobacillus zhachilii</name>
    <dbReference type="NCBI Taxonomy" id="2304606"/>
    <lineage>
        <taxon>Bacteria</taxon>
        <taxon>Bacillati</taxon>
        <taxon>Bacillota</taxon>
        <taxon>Bacilli</taxon>
        <taxon>Lactobacillales</taxon>
        <taxon>Lactobacillaceae</taxon>
        <taxon>Companilactobacillus</taxon>
    </lineage>
</organism>
<evidence type="ECO:0000313" key="6">
    <source>
        <dbReference type="Proteomes" id="UP000267208"/>
    </source>
</evidence>
<evidence type="ECO:0000313" key="5">
    <source>
        <dbReference type="EMBL" id="AYE37274.1"/>
    </source>
</evidence>
<name>A0A386PP57_9LACO</name>
<reference evidence="6" key="1">
    <citation type="submission" date="2018-08" db="EMBL/GenBank/DDBJ databases">
        <title>Genome of Lactobacillus sp. HBUAS52074.</title>
        <authorList>
            <person name="Guo Z."/>
            <person name="Zhang Z.D."/>
        </authorList>
    </citation>
    <scope>NUCLEOTIDE SEQUENCE [LARGE SCALE GENOMIC DNA]</scope>
    <source>
        <strain evidence="6">HBUAS52074</strain>
    </source>
</reference>
<keyword evidence="1" id="KW-0805">Transcription regulation</keyword>
<evidence type="ECO:0000256" key="2">
    <source>
        <dbReference type="ARBA" id="ARBA00023125"/>
    </source>
</evidence>
<dbReference type="RefSeq" id="WP_120141527.1">
    <property type="nucleotide sequence ID" value="NZ_CP031933.2"/>
</dbReference>
<proteinExistence type="predicted"/>
<dbReference type="InterPro" id="IPR000524">
    <property type="entry name" value="Tscrpt_reg_HTH_GntR"/>
</dbReference>
<keyword evidence="3" id="KW-0804">Transcription</keyword>
<dbReference type="Pfam" id="PF07702">
    <property type="entry name" value="UTRA"/>
    <property type="match status" value="1"/>
</dbReference>
<dbReference type="GO" id="GO:0045892">
    <property type="term" value="P:negative regulation of DNA-templated transcription"/>
    <property type="evidence" value="ECO:0007669"/>
    <property type="project" value="TreeGrafter"/>
</dbReference>
<dbReference type="InterPro" id="IPR011663">
    <property type="entry name" value="UTRA"/>
</dbReference>
<dbReference type="SMART" id="SM00345">
    <property type="entry name" value="HTH_GNTR"/>
    <property type="match status" value="1"/>
</dbReference>
<dbReference type="SMART" id="SM00866">
    <property type="entry name" value="UTRA"/>
    <property type="match status" value="1"/>
</dbReference>
<dbReference type="Gene3D" id="3.40.1410.10">
    <property type="entry name" value="Chorismate lyase-like"/>
    <property type="match status" value="1"/>
</dbReference>
<dbReference type="GO" id="GO:0003700">
    <property type="term" value="F:DNA-binding transcription factor activity"/>
    <property type="evidence" value="ECO:0007669"/>
    <property type="project" value="InterPro"/>
</dbReference>
<dbReference type="InterPro" id="IPR028978">
    <property type="entry name" value="Chorismate_lyase_/UTRA_dom_sf"/>
</dbReference>
<dbReference type="SUPFAM" id="SSF64288">
    <property type="entry name" value="Chorismate lyase-like"/>
    <property type="match status" value="1"/>
</dbReference>
<dbReference type="InterPro" id="IPR036390">
    <property type="entry name" value="WH_DNA-bd_sf"/>
</dbReference>
<keyword evidence="6" id="KW-1185">Reference proteome</keyword>
<dbReference type="PRINTS" id="PR00035">
    <property type="entry name" value="HTHGNTR"/>
</dbReference>
<dbReference type="Proteomes" id="UP000267208">
    <property type="component" value="Chromosome"/>
</dbReference>
<feature type="domain" description="HTH gntR-type" evidence="4">
    <location>
        <begin position="4"/>
        <end position="72"/>
    </location>
</feature>
<dbReference type="OrthoDB" id="457376at2"/>
<dbReference type="PANTHER" id="PTHR44846">
    <property type="entry name" value="MANNOSYL-D-GLYCERATE TRANSPORT/METABOLISM SYSTEM REPRESSOR MNGR-RELATED"/>
    <property type="match status" value="1"/>
</dbReference>
<dbReference type="AlphaFoldDB" id="A0A386PP57"/>
<dbReference type="EMBL" id="CP031933">
    <property type="protein sequence ID" value="AYE37274.1"/>
    <property type="molecule type" value="Genomic_DNA"/>
</dbReference>
<dbReference type="Pfam" id="PF00392">
    <property type="entry name" value="GntR"/>
    <property type="match status" value="1"/>
</dbReference>
<evidence type="ECO:0000256" key="3">
    <source>
        <dbReference type="ARBA" id="ARBA00023163"/>
    </source>
</evidence>
<evidence type="ECO:0000259" key="4">
    <source>
        <dbReference type="PROSITE" id="PS50949"/>
    </source>
</evidence>
<dbReference type="PROSITE" id="PS50949">
    <property type="entry name" value="HTH_GNTR"/>
    <property type="match status" value="1"/>
</dbReference>
<dbReference type="Gene3D" id="1.10.10.10">
    <property type="entry name" value="Winged helix-like DNA-binding domain superfamily/Winged helix DNA-binding domain"/>
    <property type="match status" value="1"/>
</dbReference>
<dbReference type="InterPro" id="IPR036388">
    <property type="entry name" value="WH-like_DNA-bd_sf"/>
</dbReference>
<dbReference type="CDD" id="cd07377">
    <property type="entry name" value="WHTH_GntR"/>
    <property type="match status" value="1"/>
</dbReference>
<evidence type="ECO:0000256" key="1">
    <source>
        <dbReference type="ARBA" id="ARBA00023015"/>
    </source>
</evidence>
<dbReference type="PANTHER" id="PTHR44846:SF1">
    <property type="entry name" value="MANNOSYL-D-GLYCERATE TRANSPORT_METABOLISM SYSTEM REPRESSOR MNGR-RELATED"/>
    <property type="match status" value="1"/>
</dbReference>
<dbReference type="KEGG" id="lzh:D1B17_00805"/>